<proteinExistence type="predicted"/>
<reference evidence="4" key="1">
    <citation type="submission" date="2016-06" db="UniProtKB">
        <authorList>
            <consortium name="WormBaseParasite"/>
        </authorList>
    </citation>
    <scope>IDENTIFICATION</scope>
</reference>
<evidence type="ECO:0000313" key="2">
    <source>
        <dbReference type="EMBL" id="VDO99172.1"/>
    </source>
</evidence>
<dbReference type="AlphaFoldDB" id="A0A183JT61"/>
<gene>
    <name evidence="2" type="ORF">SCUD_LOCUS5902</name>
</gene>
<keyword evidence="3" id="KW-1185">Reference proteome</keyword>
<feature type="region of interest" description="Disordered" evidence="1">
    <location>
        <begin position="43"/>
        <end position="93"/>
    </location>
</feature>
<organism evidence="4">
    <name type="scientific">Schistosoma curassoni</name>
    <dbReference type="NCBI Taxonomy" id="6186"/>
    <lineage>
        <taxon>Eukaryota</taxon>
        <taxon>Metazoa</taxon>
        <taxon>Spiralia</taxon>
        <taxon>Lophotrochozoa</taxon>
        <taxon>Platyhelminthes</taxon>
        <taxon>Trematoda</taxon>
        <taxon>Digenea</taxon>
        <taxon>Strigeidida</taxon>
        <taxon>Schistosomatoidea</taxon>
        <taxon>Schistosomatidae</taxon>
        <taxon>Schistosoma</taxon>
    </lineage>
</organism>
<protein>
    <submittedName>
        <fullName evidence="4">Reverse transcriptase domain-containing protein</fullName>
    </submittedName>
</protein>
<sequence length="193" mass="22298">YILDRIKERKNKKIAISNSRTRAEKVQAQAEYIEANKQVRKSIRADKKKCVEEPATTAERTGREGNMKQLYDTTNKQAGKYSKSERPVKDKEVNSPDIKAAHTDLPTDVNPPTTEEIRMAVRQIKRAKAAGSNKIPAEALKSDIEVTTNMLHLLFKKIWEEEQVPMDRKEGHIIKRGLERRFVLIFLFIYFNT</sequence>
<accession>A0A183JT61</accession>
<dbReference type="EMBL" id="UZAK01010945">
    <property type="protein sequence ID" value="VDO99172.1"/>
    <property type="molecule type" value="Genomic_DNA"/>
</dbReference>
<evidence type="ECO:0000313" key="3">
    <source>
        <dbReference type="Proteomes" id="UP000279833"/>
    </source>
</evidence>
<feature type="compositionally biased region" description="Basic and acidic residues" evidence="1">
    <location>
        <begin position="43"/>
        <end position="52"/>
    </location>
</feature>
<name>A0A183JT61_9TREM</name>
<evidence type="ECO:0000313" key="4">
    <source>
        <dbReference type="WBParaSite" id="SCUD_0000590101-mRNA-1"/>
    </source>
</evidence>
<dbReference type="WBParaSite" id="SCUD_0000590101-mRNA-1">
    <property type="protein sequence ID" value="SCUD_0000590101-mRNA-1"/>
    <property type="gene ID" value="SCUD_0000590101"/>
</dbReference>
<dbReference type="Proteomes" id="UP000279833">
    <property type="component" value="Unassembled WGS sequence"/>
</dbReference>
<feature type="compositionally biased region" description="Basic and acidic residues" evidence="1">
    <location>
        <begin position="82"/>
        <end position="93"/>
    </location>
</feature>
<reference evidence="2 3" key="2">
    <citation type="submission" date="2018-11" db="EMBL/GenBank/DDBJ databases">
        <authorList>
            <consortium name="Pathogen Informatics"/>
        </authorList>
    </citation>
    <scope>NUCLEOTIDE SEQUENCE [LARGE SCALE GENOMIC DNA]</scope>
    <source>
        <strain evidence="2">Dakar</strain>
        <strain evidence="3">Dakar, Senegal</strain>
    </source>
</reference>
<evidence type="ECO:0000256" key="1">
    <source>
        <dbReference type="SAM" id="MobiDB-lite"/>
    </source>
</evidence>